<organism evidence="1 2">
    <name type="scientific">Pan troglodytes</name>
    <name type="common">Chimpanzee</name>
    <dbReference type="NCBI Taxonomy" id="9598"/>
    <lineage>
        <taxon>Eukaryota</taxon>
        <taxon>Metazoa</taxon>
        <taxon>Chordata</taxon>
        <taxon>Craniata</taxon>
        <taxon>Vertebrata</taxon>
        <taxon>Euteleostomi</taxon>
        <taxon>Mammalia</taxon>
        <taxon>Eutheria</taxon>
        <taxon>Euarchontoglires</taxon>
        <taxon>Primates</taxon>
        <taxon>Haplorrhini</taxon>
        <taxon>Catarrhini</taxon>
        <taxon>Hominidae</taxon>
        <taxon>Pan</taxon>
    </lineage>
</organism>
<dbReference type="GeneTree" id="ENSGT01150000287003"/>
<protein>
    <recommendedName>
        <fullName evidence="3">LIN1</fullName>
    </recommendedName>
</protein>
<dbReference type="OMA" id="EAMPHIC"/>
<dbReference type="Proteomes" id="UP000002277">
    <property type="component" value="Unplaced"/>
</dbReference>
<evidence type="ECO:0000313" key="2">
    <source>
        <dbReference type="Proteomes" id="UP000002277"/>
    </source>
</evidence>
<proteinExistence type="predicted"/>
<dbReference type="AlphaFoldDB" id="A0A2I3RVI7"/>
<dbReference type="PANTHER" id="PTHR19446">
    <property type="entry name" value="REVERSE TRANSCRIPTASES"/>
    <property type="match status" value="1"/>
</dbReference>
<dbReference type="Bgee" id="ENSPTRG00000052366">
    <property type="expression patterns" value="Expressed in Brodmann (1909) area 10 and 19 other cell types or tissues"/>
</dbReference>
<sequence>MAILPKVIYRFNAIPIKLPMTFFTELEKTTLKFIWNQKRDRIAKSIVSQKNKAGGITLPDFKLYYKATVTKTAWYWYQNRDIDQWNRTEPSEITPHIYSYLIFEKPEKNKQWGKDSLFNKWCWENWLAICTKLKLDPFLTPYTKINSRWIKDLNVRPKAIKTLEENLGITIQDIGMGKDFMSKTPKAMATKAKIDKRDLIKLKSFCTAKETTIRVNRQPTKWEKIFTTYSSDKGLISRIYNELQQIYKKKTTPSKSGRRT</sequence>
<evidence type="ECO:0008006" key="3">
    <source>
        <dbReference type="Google" id="ProtNLM"/>
    </source>
</evidence>
<name>A0A2I3RVI7_PANTR</name>
<dbReference type="Ensembl" id="ENSPTRT00000107124.1">
    <property type="protein sequence ID" value="ENSPTRP00000068727.1"/>
    <property type="gene ID" value="ENSPTRG00000052366.1"/>
</dbReference>
<reference evidence="1" key="1">
    <citation type="submission" date="2025-08" db="UniProtKB">
        <authorList>
            <consortium name="Ensembl"/>
        </authorList>
    </citation>
    <scope>IDENTIFICATION</scope>
</reference>
<reference evidence="1" key="2">
    <citation type="submission" date="2025-09" db="UniProtKB">
        <authorList>
            <consortium name="Ensembl"/>
        </authorList>
    </citation>
    <scope>IDENTIFICATION</scope>
</reference>
<dbReference type="InParanoid" id="A0A2I3RVI7"/>
<keyword evidence="2" id="KW-1185">Reference proteome</keyword>
<accession>A0A2I3RVI7</accession>
<evidence type="ECO:0000313" key="1">
    <source>
        <dbReference type="Ensembl" id="ENSPTRP00000068727.1"/>
    </source>
</evidence>